<sequence>MIGKIIYTLKRNTAVKDRLKLLIALLYFPVIISAYIFSKIKGNKGDLWLISEMGIDAKDNGRDFFEYIRINHPEIQTAFILKKTALEYKNISSIGPVIEPGSFEHFVTVFRSNFLISTHDHYVLPMKWVNWREFKELYGWMVPDLKFVFLQHGVEQWNAEKNSNYNRTKFDYFVTSTQSEFEEVSKYGYPFGNVIKTGLPRFDKLNSADNKLLRDRERIILFSPTWRQYLANVSDKEFLSSNYFKTINSTLNNEKVLELLDKYSIDLLFMPPHHEIQKYLHEFSAGSDRVKLISIDDHSLKEVLKDSSLILTDYSSISMDFAYMNRPVIYFQFDQDEFSKGHYQYSDDYFTHERDGFGPVVTNIDDLVANINKVIEMNFVMSDYYIDRVQHFFDLRDNDNSQRLYNILIGEKHD</sequence>
<reference evidence="2 3" key="1">
    <citation type="submission" date="2019-04" db="EMBL/GenBank/DDBJ databases">
        <title>A pseudo-fructophilic Leuconostoc citreum strain F192-5 isolated from peel of satsuma mandarin: the first report for isolation and characterization of strain-dependent fructophilic-like characteristics.</title>
        <authorList>
            <person name="Maeno S."/>
            <person name="Tanizawa Y."/>
            <person name="Kajikawa A."/>
            <person name="Kanesaki Y."/>
            <person name="Kubota E."/>
            <person name="Arita M."/>
            <person name="Leon D."/>
            <person name="Endo A."/>
        </authorList>
    </citation>
    <scope>NUCLEOTIDE SEQUENCE [LARGE SCALE GENOMIC DNA]</scope>
    <source>
        <strain evidence="2 3">F192-5</strain>
    </source>
</reference>
<protein>
    <submittedName>
        <fullName evidence="2">Uncharacterized protein</fullName>
    </submittedName>
</protein>
<dbReference type="PANTHER" id="PTHR37316">
    <property type="entry name" value="TEICHOIC ACID GLYCEROL-PHOSPHATE PRIMASE"/>
    <property type="match status" value="1"/>
</dbReference>
<dbReference type="EMBL" id="BJJW01000031">
    <property type="protein sequence ID" value="GDZ84752.1"/>
    <property type="molecule type" value="Genomic_DNA"/>
</dbReference>
<keyword evidence="1" id="KW-0812">Transmembrane</keyword>
<proteinExistence type="predicted"/>
<name>A0A5A5U433_LEUCI</name>
<dbReference type="SUPFAM" id="SSF53756">
    <property type="entry name" value="UDP-Glycosyltransferase/glycogen phosphorylase"/>
    <property type="match status" value="1"/>
</dbReference>
<evidence type="ECO:0000313" key="2">
    <source>
        <dbReference type="EMBL" id="GDZ84752.1"/>
    </source>
</evidence>
<keyword evidence="1" id="KW-0472">Membrane</keyword>
<dbReference type="Pfam" id="PF04464">
    <property type="entry name" value="Glyphos_transf"/>
    <property type="match status" value="1"/>
</dbReference>
<dbReference type="Gene3D" id="3.40.50.12580">
    <property type="match status" value="1"/>
</dbReference>
<dbReference type="RefSeq" id="WP_133286066.1">
    <property type="nucleotide sequence ID" value="NZ_BJJW01000031.1"/>
</dbReference>
<dbReference type="InterPro" id="IPR007554">
    <property type="entry name" value="Glycerophosphate_synth"/>
</dbReference>
<dbReference type="InterPro" id="IPR051612">
    <property type="entry name" value="Teichoic_Acid_Biosynth"/>
</dbReference>
<accession>A0A5A5U433</accession>
<dbReference type="GO" id="GO:0016020">
    <property type="term" value="C:membrane"/>
    <property type="evidence" value="ECO:0007669"/>
    <property type="project" value="InterPro"/>
</dbReference>
<organism evidence="2 3">
    <name type="scientific">Leuconostoc citreum</name>
    <dbReference type="NCBI Taxonomy" id="33964"/>
    <lineage>
        <taxon>Bacteria</taxon>
        <taxon>Bacillati</taxon>
        <taxon>Bacillota</taxon>
        <taxon>Bacilli</taxon>
        <taxon>Lactobacillales</taxon>
        <taxon>Lactobacillaceae</taxon>
        <taxon>Leuconostoc</taxon>
    </lineage>
</organism>
<comment type="caution">
    <text evidence="2">The sequence shown here is derived from an EMBL/GenBank/DDBJ whole genome shotgun (WGS) entry which is preliminary data.</text>
</comment>
<dbReference type="AlphaFoldDB" id="A0A5A5U433"/>
<evidence type="ECO:0000256" key="1">
    <source>
        <dbReference type="SAM" id="Phobius"/>
    </source>
</evidence>
<dbReference type="GO" id="GO:0047355">
    <property type="term" value="F:CDP-glycerol glycerophosphotransferase activity"/>
    <property type="evidence" value="ECO:0007669"/>
    <property type="project" value="InterPro"/>
</dbReference>
<gene>
    <name evidence="2" type="ORF">LCIT_19940</name>
</gene>
<feature type="transmembrane region" description="Helical" evidence="1">
    <location>
        <begin position="21"/>
        <end position="38"/>
    </location>
</feature>
<dbReference type="PANTHER" id="PTHR37316:SF3">
    <property type="entry name" value="TEICHOIC ACID GLYCEROL-PHOSPHATE TRANSFERASE"/>
    <property type="match status" value="1"/>
</dbReference>
<evidence type="ECO:0000313" key="3">
    <source>
        <dbReference type="Proteomes" id="UP000323274"/>
    </source>
</evidence>
<dbReference type="Proteomes" id="UP000323274">
    <property type="component" value="Unassembled WGS sequence"/>
</dbReference>
<keyword evidence="1" id="KW-1133">Transmembrane helix</keyword>
<dbReference type="InterPro" id="IPR043148">
    <property type="entry name" value="TagF_C"/>
</dbReference>